<dbReference type="OrthoDB" id="9784774at2"/>
<evidence type="ECO:0000313" key="5">
    <source>
        <dbReference type="EMBL" id="SEW19410.1"/>
    </source>
</evidence>
<evidence type="ECO:0000259" key="4">
    <source>
        <dbReference type="PROSITE" id="PS51084"/>
    </source>
</evidence>
<dbReference type="GO" id="GO:0009117">
    <property type="term" value="P:nucleotide metabolic process"/>
    <property type="evidence" value="ECO:0007669"/>
    <property type="project" value="TreeGrafter"/>
</dbReference>
<gene>
    <name evidence="5" type="ORF">SAMN05192557_2085</name>
</gene>
<sequence>MSKTIFEQIIDREIPASIVYEDDDVIAFLDAFPISKGHTLVVPKKPIENIFELDAETGQKLMTKIQSVATAVNAAFEPKGMNILQNNGAFASQSVFHIHFHIIPRYEDRHDGLTLGWKTDPHKYSEDEKSDIVKSIQEKL</sequence>
<dbReference type="PROSITE" id="PS51084">
    <property type="entry name" value="HIT_2"/>
    <property type="match status" value="1"/>
</dbReference>
<dbReference type="PANTHER" id="PTHR46648">
    <property type="entry name" value="HIT FAMILY PROTEIN 1"/>
    <property type="match status" value="1"/>
</dbReference>
<proteinExistence type="predicted"/>
<keyword evidence="6" id="KW-1185">Reference proteome</keyword>
<dbReference type="SUPFAM" id="SSF54197">
    <property type="entry name" value="HIT-like"/>
    <property type="match status" value="1"/>
</dbReference>
<evidence type="ECO:0000256" key="2">
    <source>
        <dbReference type="PIRSR" id="PIRSR601310-3"/>
    </source>
</evidence>
<dbReference type="InterPro" id="IPR019808">
    <property type="entry name" value="Histidine_triad_CS"/>
</dbReference>
<dbReference type="Proteomes" id="UP000243605">
    <property type="component" value="Unassembled WGS sequence"/>
</dbReference>
<organism evidence="5 6">
    <name type="scientific">Aliicoccus persicus</name>
    <dbReference type="NCBI Taxonomy" id="930138"/>
    <lineage>
        <taxon>Bacteria</taxon>
        <taxon>Bacillati</taxon>
        <taxon>Bacillota</taxon>
        <taxon>Bacilli</taxon>
        <taxon>Bacillales</taxon>
        <taxon>Staphylococcaceae</taxon>
        <taxon>Aliicoccus</taxon>
    </lineage>
</organism>
<dbReference type="CDD" id="cd01277">
    <property type="entry name" value="HINT_subgroup"/>
    <property type="match status" value="1"/>
</dbReference>
<protein>
    <submittedName>
        <fullName evidence="5">Histidine triad (HIT) family protein</fullName>
    </submittedName>
</protein>
<accession>A0A662Z6V0</accession>
<dbReference type="InterPro" id="IPR001310">
    <property type="entry name" value="Histidine_triad_HIT"/>
</dbReference>
<dbReference type="AlphaFoldDB" id="A0A662Z6V0"/>
<evidence type="ECO:0000256" key="1">
    <source>
        <dbReference type="PIRSR" id="PIRSR601310-1"/>
    </source>
</evidence>
<reference evidence="5 6" key="1">
    <citation type="submission" date="2016-10" db="EMBL/GenBank/DDBJ databases">
        <authorList>
            <person name="Varghese N."/>
            <person name="Submissions S."/>
        </authorList>
    </citation>
    <scope>NUCLEOTIDE SEQUENCE [LARGE SCALE GENOMIC DNA]</scope>
    <source>
        <strain evidence="5 6">IBRC-M10081</strain>
    </source>
</reference>
<dbReference type="GO" id="GO:0003824">
    <property type="term" value="F:catalytic activity"/>
    <property type="evidence" value="ECO:0007669"/>
    <property type="project" value="InterPro"/>
</dbReference>
<dbReference type="RefSeq" id="WP_091476738.1">
    <property type="nucleotide sequence ID" value="NZ_FOIT01000008.1"/>
</dbReference>
<dbReference type="EMBL" id="FOIT01000008">
    <property type="protein sequence ID" value="SEW19410.1"/>
    <property type="molecule type" value="Genomic_DNA"/>
</dbReference>
<dbReference type="PRINTS" id="PR00332">
    <property type="entry name" value="HISTRIAD"/>
</dbReference>
<dbReference type="Pfam" id="PF01230">
    <property type="entry name" value="HIT"/>
    <property type="match status" value="1"/>
</dbReference>
<dbReference type="InterPro" id="IPR039384">
    <property type="entry name" value="HINT"/>
</dbReference>
<dbReference type="PROSITE" id="PS00892">
    <property type="entry name" value="HIT_1"/>
    <property type="match status" value="1"/>
</dbReference>
<name>A0A662Z6V0_9STAP</name>
<evidence type="ECO:0000256" key="3">
    <source>
        <dbReference type="PROSITE-ProRule" id="PRU00464"/>
    </source>
</evidence>
<dbReference type="InterPro" id="IPR036265">
    <property type="entry name" value="HIT-like_sf"/>
</dbReference>
<dbReference type="PANTHER" id="PTHR46648:SF1">
    <property type="entry name" value="ADENOSINE 5'-MONOPHOSPHORAMIDASE HNT1"/>
    <property type="match status" value="1"/>
</dbReference>
<dbReference type="InterPro" id="IPR011146">
    <property type="entry name" value="HIT-like"/>
</dbReference>
<dbReference type="Gene3D" id="3.30.428.10">
    <property type="entry name" value="HIT-like"/>
    <property type="match status" value="1"/>
</dbReference>
<evidence type="ECO:0000313" key="6">
    <source>
        <dbReference type="Proteomes" id="UP000243605"/>
    </source>
</evidence>
<feature type="domain" description="HIT" evidence="4">
    <location>
        <begin position="5"/>
        <end position="114"/>
    </location>
</feature>
<feature type="short sequence motif" description="Histidine triad motif" evidence="2 3">
    <location>
        <begin position="97"/>
        <end position="101"/>
    </location>
</feature>
<feature type="active site" description="Tele-AMP-histidine intermediate" evidence="1">
    <location>
        <position position="99"/>
    </location>
</feature>